<sequence length="111" mass="12510">MASDLGFVEYVIEQAGLGARLDHKRLFGEYALYLDGKVVAFVCDNSLFLKNTRATKRLVPECPMLPPYSMAKPHPMANELLDEPERLRQVLVAIEAELPAPKPKAKRRRST</sequence>
<evidence type="ECO:0000259" key="1">
    <source>
        <dbReference type="Pfam" id="PF04993"/>
    </source>
</evidence>
<dbReference type="RefSeq" id="WP_144816901.1">
    <property type="nucleotide sequence ID" value="NZ_VLKP01000015.1"/>
</dbReference>
<dbReference type="AlphaFoldDB" id="A0A562LGR3"/>
<comment type="caution">
    <text evidence="2">The sequence shown here is derived from an EMBL/GenBank/DDBJ whole genome shotgun (WGS) entry which is preliminary data.</text>
</comment>
<dbReference type="Pfam" id="PF04993">
    <property type="entry name" value="TfoX_N"/>
    <property type="match status" value="1"/>
</dbReference>
<organism evidence="2 3">
    <name type="scientific">Aerolutibacter ruishenii</name>
    <dbReference type="NCBI Taxonomy" id="686800"/>
    <lineage>
        <taxon>Bacteria</taxon>
        <taxon>Pseudomonadati</taxon>
        <taxon>Pseudomonadota</taxon>
        <taxon>Gammaproteobacteria</taxon>
        <taxon>Lysobacterales</taxon>
        <taxon>Lysobacteraceae</taxon>
        <taxon>Aerolutibacter</taxon>
    </lineage>
</organism>
<dbReference type="Gene3D" id="3.30.1460.30">
    <property type="entry name" value="YgaC/TfoX-N like chaperone"/>
    <property type="match status" value="1"/>
</dbReference>
<accession>A0A562LGR3</accession>
<dbReference type="SUPFAM" id="SSF159894">
    <property type="entry name" value="YgaC/TfoX-N like"/>
    <property type="match status" value="1"/>
</dbReference>
<proteinExistence type="predicted"/>
<name>A0A562LGR3_9GAMM</name>
<dbReference type="EMBL" id="VLKP01000015">
    <property type="protein sequence ID" value="TWI06803.1"/>
    <property type="molecule type" value="Genomic_DNA"/>
</dbReference>
<evidence type="ECO:0000313" key="2">
    <source>
        <dbReference type="EMBL" id="TWI06803.1"/>
    </source>
</evidence>
<feature type="domain" description="TfoX N-terminal" evidence="1">
    <location>
        <begin position="20"/>
        <end position="90"/>
    </location>
</feature>
<evidence type="ECO:0000313" key="3">
    <source>
        <dbReference type="Proteomes" id="UP000316471"/>
    </source>
</evidence>
<dbReference type="InterPro" id="IPR007076">
    <property type="entry name" value="TfoX_N"/>
</dbReference>
<keyword evidence="3" id="KW-1185">Reference proteome</keyword>
<reference evidence="2 3" key="1">
    <citation type="journal article" date="2015" name="Stand. Genomic Sci.">
        <title>Genomic Encyclopedia of Bacterial and Archaeal Type Strains, Phase III: the genomes of soil and plant-associated and newly described type strains.</title>
        <authorList>
            <person name="Whitman W.B."/>
            <person name="Woyke T."/>
            <person name="Klenk H.P."/>
            <person name="Zhou Y."/>
            <person name="Lilburn T.G."/>
            <person name="Beck B.J."/>
            <person name="De Vos P."/>
            <person name="Vandamme P."/>
            <person name="Eisen J.A."/>
            <person name="Garrity G."/>
            <person name="Hugenholtz P."/>
            <person name="Kyrpides N.C."/>
        </authorList>
    </citation>
    <scope>NUCLEOTIDE SEQUENCE [LARGE SCALE GENOMIC DNA]</scope>
    <source>
        <strain evidence="2 3">CGMCC 1.10136</strain>
    </source>
</reference>
<gene>
    <name evidence="2" type="ORF">IP93_02927</name>
</gene>
<dbReference type="Proteomes" id="UP000316471">
    <property type="component" value="Unassembled WGS sequence"/>
</dbReference>
<dbReference type="OrthoDB" id="8687154at2"/>
<protein>
    <submittedName>
        <fullName evidence="2">TfoX/Sxy family transcriptional regulator of competence genes</fullName>
    </submittedName>
</protein>